<name>A0A3E3J5T1_9FIRM</name>
<gene>
    <name evidence="1" type="ORF">DWY69_00290</name>
</gene>
<dbReference type="Gene3D" id="3.40.50.1220">
    <property type="entry name" value="TPP-binding domain"/>
    <property type="match status" value="1"/>
</dbReference>
<dbReference type="AlphaFoldDB" id="A0A3E3J5T1"/>
<reference evidence="1 2" key="1">
    <citation type="submission" date="2018-08" db="EMBL/GenBank/DDBJ databases">
        <title>A genome reference for cultivated species of the human gut microbiota.</title>
        <authorList>
            <person name="Zou Y."/>
            <person name="Xue W."/>
            <person name="Luo G."/>
        </authorList>
    </citation>
    <scope>NUCLEOTIDE SEQUENCE [LARGE SCALE GENOMIC DNA]</scope>
    <source>
        <strain evidence="1 2">AF26-4BH</strain>
    </source>
</reference>
<dbReference type="Pfam" id="PF13289">
    <property type="entry name" value="SIR2_2"/>
    <property type="match status" value="1"/>
</dbReference>
<dbReference type="InterPro" id="IPR029035">
    <property type="entry name" value="DHS-like_NAD/FAD-binding_dom"/>
</dbReference>
<accession>A0A3E3J5T1</accession>
<evidence type="ECO:0000313" key="1">
    <source>
        <dbReference type="EMBL" id="RGE74720.1"/>
    </source>
</evidence>
<evidence type="ECO:0000313" key="2">
    <source>
        <dbReference type="Proteomes" id="UP000261166"/>
    </source>
</evidence>
<dbReference type="OrthoDB" id="9808492at2"/>
<dbReference type="EMBL" id="QVLU01000001">
    <property type="protein sequence ID" value="RGE74720.1"/>
    <property type="molecule type" value="Genomic_DNA"/>
</dbReference>
<dbReference type="SUPFAM" id="SSF52467">
    <property type="entry name" value="DHS-like NAD/FAD-binding domain"/>
    <property type="match status" value="1"/>
</dbReference>
<protein>
    <submittedName>
        <fullName evidence="1">SIR2 family protein</fullName>
    </submittedName>
</protein>
<proteinExistence type="predicted"/>
<sequence length="395" mass="46041">MEQINVLQQMSELKKILSYSKNIGFFFGAGTSCAFGLPNIISLTTEVETNLDDDKKSEFNKAKQCLIDTLGKTTISVEEILNYVRQIRDLTKGKANKEFEGISGEMAEKLDVAICRNIYEIIKTREECADITVLQKFFAWYDTSNRNYVKEIFTTNYDMLLEKAMEANYIPYFDGFAGSYEPFFWPESIERFISVSELTGKWIRLWKMHGSLNWEQKPASMSGEARIIRRGKIDNPENELLIYPSKEKYDLSRKQPFIAYFDRLKNYLLNGELLFVSSGYSFYDQHINDIIFNCLRQNARLYMVVLCFSDDQVEYMKDYGKAYLNLCVLGPKMAITNGKLYEWKYDDSEEDSEKSEFYWNASENKFILGDFKKLVEFLIESSGKRSIIEEAIRGK</sequence>
<comment type="caution">
    <text evidence="1">The sequence shown here is derived from an EMBL/GenBank/DDBJ whole genome shotgun (WGS) entry which is preliminary data.</text>
</comment>
<organism evidence="1 2">
    <name type="scientific">Eisenbergiella massiliensis</name>
    <dbReference type="NCBI Taxonomy" id="1720294"/>
    <lineage>
        <taxon>Bacteria</taxon>
        <taxon>Bacillati</taxon>
        <taxon>Bacillota</taxon>
        <taxon>Clostridia</taxon>
        <taxon>Lachnospirales</taxon>
        <taxon>Lachnospiraceae</taxon>
        <taxon>Eisenbergiella</taxon>
    </lineage>
</organism>
<dbReference type="Proteomes" id="UP000261166">
    <property type="component" value="Unassembled WGS sequence"/>
</dbReference>